<dbReference type="Proteomes" id="UP000288725">
    <property type="component" value="Unassembled WGS sequence"/>
</dbReference>
<dbReference type="Pfam" id="PF00450">
    <property type="entry name" value="Peptidase_S10"/>
    <property type="match status" value="1"/>
</dbReference>
<keyword evidence="3" id="KW-0645">Protease</keyword>
<keyword evidence="5" id="KW-0325">Glycoprotein</keyword>
<keyword evidence="4" id="KW-0378">Hydrolase</keyword>
<organism evidence="6 7">
    <name type="scientific">Verticillium dahliae</name>
    <name type="common">Verticillium wilt</name>
    <dbReference type="NCBI Taxonomy" id="27337"/>
    <lineage>
        <taxon>Eukaryota</taxon>
        <taxon>Fungi</taxon>
        <taxon>Dikarya</taxon>
        <taxon>Ascomycota</taxon>
        <taxon>Pezizomycotina</taxon>
        <taxon>Sordariomycetes</taxon>
        <taxon>Hypocreomycetidae</taxon>
        <taxon>Glomerellales</taxon>
        <taxon>Plectosphaerellaceae</taxon>
        <taxon>Verticillium</taxon>
    </lineage>
</organism>
<evidence type="ECO:0000256" key="3">
    <source>
        <dbReference type="ARBA" id="ARBA00022670"/>
    </source>
</evidence>
<evidence type="ECO:0000256" key="5">
    <source>
        <dbReference type="ARBA" id="ARBA00023180"/>
    </source>
</evidence>
<name>A0A444S4L7_VERDA</name>
<proteinExistence type="inferred from homology"/>
<keyword evidence="2" id="KW-0121">Carboxypeptidase</keyword>
<dbReference type="Gene3D" id="3.40.50.1820">
    <property type="entry name" value="alpha/beta hydrolase"/>
    <property type="match status" value="1"/>
</dbReference>
<reference evidence="6 7" key="1">
    <citation type="submission" date="2018-12" db="EMBL/GenBank/DDBJ databases">
        <title>Genome of Verticillium dahliae isolate Getta Getta.</title>
        <authorList>
            <person name="Gardiner D.M."/>
        </authorList>
    </citation>
    <scope>NUCLEOTIDE SEQUENCE [LARGE SCALE GENOMIC DNA]</scope>
    <source>
        <strain evidence="6 7">Getta Getta</strain>
    </source>
</reference>
<dbReference type="EMBL" id="RSDZ01000028">
    <property type="protein sequence ID" value="RXG48352.1"/>
    <property type="molecule type" value="Genomic_DNA"/>
</dbReference>
<protein>
    <submittedName>
        <fullName evidence="6">Uncharacterized protein</fullName>
    </submittedName>
</protein>
<comment type="similarity">
    <text evidence="1">Belongs to the peptidase S10 family.</text>
</comment>
<evidence type="ECO:0000256" key="2">
    <source>
        <dbReference type="ARBA" id="ARBA00022645"/>
    </source>
</evidence>
<dbReference type="InterPro" id="IPR029058">
    <property type="entry name" value="AB_hydrolase_fold"/>
</dbReference>
<comment type="caution">
    <text evidence="6">The sequence shown here is derived from an EMBL/GenBank/DDBJ whole genome shotgun (WGS) entry which is preliminary data.</text>
</comment>
<accession>A0A444S4L7</accession>
<evidence type="ECO:0000256" key="1">
    <source>
        <dbReference type="ARBA" id="ARBA00009431"/>
    </source>
</evidence>
<sequence length="285" mass="30862">MRSIARYKLATASRLPPNPRICSRAKSIRIANVGITAPFIDTVGQSADLRFPLNNTYGIDIFHPVTVEDLAEQAEAPGGCFDMIDDCRNITNGFDPEGWGNAPEVYTVCNNAYFTFYQLMESRYEATGHENWIVGEAIALALARHNRARFAAAGYAPLSVPGVSTSKAGYVRQAGCFSFSVVTNAGHEISYYQPATAYAIYQRAIEGRDVVTGKKAIGNGDKYATGGPKDMWGVRTSLPPEAPMFCYTASTSIVRGQCTDAPLTALVDGMAIIKDFVVMQPAWSG</sequence>
<dbReference type="InterPro" id="IPR001563">
    <property type="entry name" value="Peptidase_S10"/>
</dbReference>
<gene>
    <name evidence="6" type="ORF">VDGE_30440</name>
</gene>
<dbReference type="AlphaFoldDB" id="A0A444S4L7"/>
<dbReference type="GO" id="GO:0004185">
    <property type="term" value="F:serine-type carboxypeptidase activity"/>
    <property type="evidence" value="ECO:0007669"/>
    <property type="project" value="InterPro"/>
</dbReference>
<evidence type="ECO:0000313" key="7">
    <source>
        <dbReference type="Proteomes" id="UP000288725"/>
    </source>
</evidence>
<dbReference type="GO" id="GO:0006508">
    <property type="term" value="P:proteolysis"/>
    <property type="evidence" value="ECO:0007669"/>
    <property type="project" value="UniProtKB-KW"/>
</dbReference>
<dbReference type="SUPFAM" id="SSF53474">
    <property type="entry name" value="alpha/beta-Hydrolases"/>
    <property type="match status" value="1"/>
</dbReference>
<evidence type="ECO:0000256" key="4">
    <source>
        <dbReference type="ARBA" id="ARBA00022801"/>
    </source>
</evidence>
<evidence type="ECO:0000313" key="6">
    <source>
        <dbReference type="EMBL" id="RXG48352.1"/>
    </source>
</evidence>